<evidence type="ECO:0000256" key="1">
    <source>
        <dbReference type="SAM" id="MobiDB-lite"/>
    </source>
</evidence>
<comment type="caution">
    <text evidence="2">The sequence shown here is derived from an EMBL/GenBank/DDBJ whole genome shotgun (WGS) entry which is preliminary data.</text>
</comment>
<evidence type="ECO:0000313" key="3">
    <source>
        <dbReference type="Proteomes" id="UP001383192"/>
    </source>
</evidence>
<reference evidence="2 3" key="1">
    <citation type="submission" date="2024-01" db="EMBL/GenBank/DDBJ databases">
        <title>A draft genome for a cacao thread blight-causing isolate of Paramarasmius palmivorus.</title>
        <authorList>
            <person name="Baruah I.K."/>
            <person name="Bukari Y."/>
            <person name="Amoako-Attah I."/>
            <person name="Meinhardt L.W."/>
            <person name="Bailey B.A."/>
            <person name="Cohen S.P."/>
        </authorList>
    </citation>
    <scope>NUCLEOTIDE SEQUENCE [LARGE SCALE GENOMIC DNA]</scope>
    <source>
        <strain evidence="2 3">GH-12</strain>
    </source>
</reference>
<feature type="region of interest" description="Disordered" evidence="1">
    <location>
        <begin position="180"/>
        <end position="249"/>
    </location>
</feature>
<proteinExistence type="predicted"/>
<feature type="region of interest" description="Disordered" evidence="1">
    <location>
        <begin position="1"/>
        <end position="77"/>
    </location>
</feature>
<dbReference type="AlphaFoldDB" id="A0AAW0E3I0"/>
<feature type="compositionally biased region" description="Polar residues" evidence="1">
    <location>
        <begin position="221"/>
        <end position="249"/>
    </location>
</feature>
<name>A0AAW0E3I0_9AGAR</name>
<dbReference type="EMBL" id="JAYKXP010000005">
    <property type="protein sequence ID" value="KAK7058464.1"/>
    <property type="molecule type" value="Genomic_DNA"/>
</dbReference>
<gene>
    <name evidence="2" type="ORF">VNI00_002098</name>
</gene>
<protein>
    <submittedName>
        <fullName evidence="2">Uncharacterized protein</fullName>
    </submittedName>
</protein>
<evidence type="ECO:0000313" key="2">
    <source>
        <dbReference type="EMBL" id="KAK7058464.1"/>
    </source>
</evidence>
<accession>A0AAW0E3I0</accession>
<feature type="compositionally biased region" description="Low complexity" evidence="1">
    <location>
        <begin position="32"/>
        <end position="46"/>
    </location>
</feature>
<organism evidence="2 3">
    <name type="scientific">Paramarasmius palmivorus</name>
    <dbReference type="NCBI Taxonomy" id="297713"/>
    <lineage>
        <taxon>Eukaryota</taxon>
        <taxon>Fungi</taxon>
        <taxon>Dikarya</taxon>
        <taxon>Basidiomycota</taxon>
        <taxon>Agaricomycotina</taxon>
        <taxon>Agaricomycetes</taxon>
        <taxon>Agaricomycetidae</taxon>
        <taxon>Agaricales</taxon>
        <taxon>Marasmiineae</taxon>
        <taxon>Marasmiaceae</taxon>
        <taxon>Paramarasmius</taxon>
    </lineage>
</organism>
<keyword evidence="3" id="KW-1185">Reference proteome</keyword>
<dbReference type="Proteomes" id="UP001383192">
    <property type="component" value="Unassembled WGS sequence"/>
</dbReference>
<sequence length="249" mass="28021">MAPVILRNRNRRLFTPPPRHLSSSSGNPRLQDVPPGSSDWDSSPSSALAPMISASPPPPLGPAFTTFLPSPSEDTDEQTIDEYWAELDKKLPRVCQPGAWRYQWQHTTRTDIDPFRSPGPDESPFPRYLPTYLRYSPSPTKESSSSDLVLECAEETCQPKPMYTPSERQRHDKIEVQQFYGTPSKPEQELKGPQSIPGVSDVQVQVRVHRADTKQKRIPVSRTNARCQPLSNRKSQRSSIMVENQGGKS</sequence>